<accession>A0A9W5YYS1</accession>
<dbReference type="InterPro" id="IPR052487">
    <property type="entry name" value="Galactose-binding_lectin"/>
</dbReference>
<dbReference type="EMBL" id="BROQ01000099">
    <property type="protein sequence ID" value="GKZ24976.1"/>
    <property type="molecule type" value="Genomic_DNA"/>
</dbReference>
<name>A0A9W5YYS1_9EURO</name>
<proteinExistence type="predicted"/>
<dbReference type="Pfam" id="PF09458">
    <property type="entry name" value="H_lectin"/>
    <property type="match status" value="3"/>
</dbReference>
<reference evidence="2" key="1">
    <citation type="submission" date="2022-07" db="EMBL/GenBank/DDBJ databases">
        <title>Taxonomy of Aspergillus series Nigri: significant species reduction supported by multi-species coalescent approaches.</title>
        <authorList>
            <person name="Bian C."/>
            <person name="Kusuya Y."/>
            <person name="Sklenar F."/>
            <person name="D'hooge E."/>
            <person name="Yaguchi T."/>
            <person name="Takahashi H."/>
            <person name="Hubka V."/>
        </authorList>
    </citation>
    <scope>NUCLEOTIDE SEQUENCE</scope>
    <source>
        <strain evidence="2">CBS 733.88</strain>
    </source>
</reference>
<dbReference type="PANTHER" id="PTHR46938">
    <property type="entry name" value="DISCOIDIN-1 SUBUNIT A-RELATED-RELATED"/>
    <property type="match status" value="1"/>
</dbReference>
<comment type="caution">
    <text evidence="2">The sequence shown here is derived from an EMBL/GenBank/DDBJ whole genome shotgun (WGS) entry which is preliminary data.</text>
</comment>
<feature type="domain" description="H-type lectin" evidence="1">
    <location>
        <begin position="132"/>
        <end position="198"/>
    </location>
</feature>
<dbReference type="GO" id="GO:0098609">
    <property type="term" value="P:cell-cell adhesion"/>
    <property type="evidence" value="ECO:0007669"/>
    <property type="project" value="TreeGrafter"/>
</dbReference>
<evidence type="ECO:0000259" key="1">
    <source>
        <dbReference type="Pfam" id="PF09458"/>
    </source>
</evidence>
<dbReference type="Proteomes" id="UP001143548">
    <property type="component" value="Unassembled WGS sequence"/>
</dbReference>
<dbReference type="SUPFAM" id="SSF141086">
    <property type="entry name" value="Agglutinin HPA-like"/>
    <property type="match status" value="3"/>
</dbReference>
<feature type="domain" description="H-type lectin" evidence="1">
    <location>
        <begin position="227"/>
        <end position="292"/>
    </location>
</feature>
<dbReference type="InterPro" id="IPR019019">
    <property type="entry name" value="H-type_lectin_domain"/>
</dbReference>
<dbReference type="InterPro" id="IPR037221">
    <property type="entry name" value="H-type_lectin_dom_sf"/>
</dbReference>
<dbReference type="GO" id="GO:0098636">
    <property type="term" value="C:protein complex involved in cell adhesion"/>
    <property type="evidence" value="ECO:0007669"/>
    <property type="project" value="TreeGrafter"/>
</dbReference>
<dbReference type="GO" id="GO:0030247">
    <property type="term" value="F:polysaccharide binding"/>
    <property type="evidence" value="ECO:0007669"/>
    <property type="project" value="TreeGrafter"/>
</dbReference>
<protein>
    <recommendedName>
        <fullName evidence="1">H-type lectin domain-containing protein</fullName>
    </recommendedName>
</protein>
<dbReference type="AlphaFoldDB" id="A0A9W5YYS1"/>
<dbReference type="GO" id="GO:0046871">
    <property type="term" value="F:N-acetylgalactosamine binding"/>
    <property type="evidence" value="ECO:0007669"/>
    <property type="project" value="TreeGrafter"/>
</dbReference>
<dbReference type="GO" id="GO:0009986">
    <property type="term" value="C:cell surface"/>
    <property type="evidence" value="ECO:0007669"/>
    <property type="project" value="TreeGrafter"/>
</dbReference>
<feature type="domain" description="H-type lectin" evidence="1">
    <location>
        <begin position="35"/>
        <end position="96"/>
    </location>
</feature>
<gene>
    <name evidence="2" type="ORF">AbraCBS73388_011999</name>
</gene>
<dbReference type="Gene3D" id="2.60.40.2080">
    <property type="match status" value="3"/>
</dbReference>
<evidence type="ECO:0000313" key="2">
    <source>
        <dbReference type="EMBL" id="GKZ24976.1"/>
    </source>
</evidence>
<sequence>MAQINNVPDLLNSGEFNTVEVRPWDKPTHENQKEKNFVGKHWSTPLTVHGFNYLDINCGFNIRVDSQILNPTQEKFTASIKSWGDTQLYSVGFNWLEIPDIFQQIPYLPLIQTGIFDTEEKRDWTKPQLKNSKSVTFAKPYHAPPKVVCFLRYLDLEKGKNWRIKTYASEVTTTGFTINIDSWSDTVMYRATASWIAYPQDAHGLDSGRFSAVDIRPWQNPQHDNSKAVTFTKSFSKAPKMFIALDEFDYDAAKNLRLKTSVSDVSQDGFTWHLQSWGDSIMYNAAASYLAWE</sequence>
<dbReference type="GO" id="GO:0070492">
    <property type="term" value="F:oligosaccharide binding"/>
    <property type="evidence" value="ECO:0007669"/>
    <property type="project" value="TreeGrafter"/>
</dbReference>
<organism evidence="2 3">
    <name type="scientific">Aspergillus brasiliensis</name>
    <dbReference type="NCBI Taxonomy" id="319629"/>
    <lineage>
        <taxon>Eukaryota</taxon>
        <taxon>Fungi</taxon>
        <taxon>Dikarya</taxon>
        <taxon>Ascomycota</taxon>
        <taxon>Pezizomycotina</taxon>
        <taxon>Eurotiomycetes</taxon>
        <taxon>Eurotiomycetidae</taxon>
        <taxon>Eurotiales</taxon>
        <taxon>Aspergillaceae</taxon>
        <taxon>Aspergillus</taxon>
        <taxon>Aspergillus subgen. Circumdati</taxon>
    </lineage>
</organism>
<evidence type="ECO:0000313" key="3">
    <source>
        <dbReference type="Proteomes" id="UP001143548"/>
    </source>
</evidence>